<evidence type="ECO:0000313" key="7">
    <source>
        <dbReference type="EMBL" id="KFX49809.1"/>
    </source>
</evidence>
<dbReference type="PROSITE" id="PS51387">
    <property type="entry name" value="FAD_PCMH"/>
    <property type="match status" value="1"/>
</dbReference>
<evidence type="ECO:0000256" key="4">
    <source>
        <dbReference type="ARBA" id="ARBA00023002"/>
    </source>
</evidence>
<dbReference type="Gene3D" id="3.30.465.10">
    <property type="match status" value="1"/>
</dbReference>
<dbReference type="InterPro" id="IPR036318">
    <property type="entry name" value="FAD-bd_PCMH-like_sf"/>
</dbReference>
<dbReference type="InterPro" id="IPR006094">
    <property type="entry name" value="Oxid_FAD_bind_N"/>
</dbReference>
<dbReference type="InterPro" id="IPR016169">
    <property type="entry name" value="FAD-bd_PCMH_sub2"/>
</dbReference>
<feature type="signal peptide" evidence="5">
    <location>
        <begin position="1"/>
        <end position="25"/>
    </location>
</feature>
<evidence type="ECO:0000256" key="1">
    <source>
        <dbReference type="ARBA" id="ARBA00005466"/>
    </source>
</evidence>
<evidence type="ECO:0000256" key="5">
    <source>
        <dbReference type="SAM" id="SignalP"/>
    </source>
</evidence>
<gene>
    <name evidence="7" type="ORF">GQ26_0080430</name>
</gene>
<comment type="similarity">
    <text evidence="1">Belongs to the oxygen-dependent FAD-linked oxidoreductase family.</text>
</comment>
<comment type="caution">
    <text evidence="7">The sequence shown here is derived from an EMBL/GenBank/DDBJ whole genome shotgun (WGS) entry which is preliminary data.</text>
</comment>
<sequence>MMMGVENLAVAALVVTAFLSETVVAQSTADILNQLQANGVNITLLNSTSPIIQRSQNGCSLLSSVLVRLFPSKTLISGETAFANWTESFWSQQQEEVAPQSIFKAANAIDVSSAVLLAELFSCPFAVKSGGHAAFSGASSIQGGLNIDLGALDSITLNKDHTIASAGAGNVWVDVYDYLEPYGLSVIGGRVSTIGLGGLTTGGGISFFSQEYGWACDNVVNYELVLASGIIINVNKSSYPDLYWALRGGGNNFGIVTRFDLSTHVQGSLWSGSLIYMSDYTNQAIDAFYNYGINAASDPKSAVIMNWAYTQGLFLAVADLEYANATINPPIFQNFTAISAFENTMAVRTLPEVTAMFQASNPDGLRESYWTATFAFTKEMIAYCVETFETEVVRAAGATGYLPALVLQVITPETTTQMQKNGGNALGLSPSDGNLLLLNLSFMWADIADDNLILNILGTITSKTIAYAKANGLYNQYLYMNYASQYQAVIPSYGTTNFNRLKSVSAKYDPFQVFQKLQPGYFKLNTAAPNTTYPA</sequence>
<protein>
    <submittedName>
        <fullName evidence="7">Bifunctional solanapyrone synthase</fullName>
    </submittedName>
</protein>
<dbReference type="InterPro" id="IPR050416">
    <property type="entry name" value="FAD-linked_Oxidoreductase"/>
</dbReference>
<keyword evidence="4" id="KW-0560">Oxidoreductase</keyword>
<dbReference type="PANTHER" id="PTHR42973:SF34">
    <property type="entry name" value="FAD BINDING DOMAIN PROTEIN (AFU_ORTHOLOGUE AFUA_3G02770)"/>
    <property type="match status" value="1"/>
</dbReference>
<evidence type="ECO:0000259" key="6">
    <source>
        <dbReference type="PROSITE" id="PS51387"/>
    </source>
</evidence>
<name>A0A093VIH1_TALMA</name>
<feature type="domain" description="FAD-binding PCMH-type" evidence="6">
    <location>
        <begin position="95"/>
        <end position="266"/>
    </location>
</feature>
<reference evidence="7" key="1">
    <citation type="journal article" date="2014" name="PLoS Genet.">
        <title>Signature Gene Expression Reveals Novel Clues to the Molecular Mechanisms of Dimorphic Transition in Penicillium marneffei.</title>
        <authorList>
            <person name="Yang E."/>
            <person name="Wang G."/>
            <person name="Cai J."/>
            <person name="Woo P.C."/>
            <person name="Lau S.K."/>
            <person name="Yuen K.-Y."/>
            <person name="Chow W.-N."/>
            <person name="Lin X."/>
        </authorList>
    </citation>
    <scope>NUCLEOTIDE SEQUENCE [LARGE SCALE GENOMIC DNA]</scope>
    <source>
        <strain evidence="7">PM1</strain>
    </source>
</reference>
<dbReference type="AlphaFoldDB" id="A0A093VIH1"/>
<feature type="chain" id="PRO_5001892958" evidence="5">
    <location>
        <begin position="26"/>
        <end position="535"/>
    </location>
</feature>
<proteinExistence type="inferred from homology"/>
<dbReference type="InterPro" id="IPR016166">
    <property type="entry name" value="FAD-bd_PCMH"/>
</dbReference>
<keyword evidence="3" id="KW-0274">FAD</keyword>
<keyword evidence="2" id="KW-0285">Flavoprotein</keyword>
<dbReference type="Pfam" id="PF01565">
    <property type="entry name" value="FAD_binding_4"/>
    <property type="match status" value="1"/>
</dbReference>
<organism evidence="7">
    <name type="scientific">Talaromyces marneffei PM1</name>
    <dbReference type="NCBI Taxonomy" id="1077442"/>
    <lineage>
        <taxon>Eukaryota</taxon>
        <taxon>Fungi</taxon>
        <taxon>Dikarya</taxon>
        <taxon>Ascomycota</taxon>
        <taxon>Pezizomycotina</taxon>
        <taxon>Eurotiomycetes</taxon>
        <taxon>Eurotiomycetidae</taxon>
        <taxon>Eurotiales</taxon>
        <taxon>Trichocomaceae</taxon>
        <taxon>Talaromyces</taxon>
        <taxon>Talaromyces sect. Talaromyces</taxon>
    </lineage>
</organism>
<dbReference type="HOGENOM" id="CLU_018354_1_2_1"/>
<dbReference type="eggNOG" id="KOG1231">
    <property type="taxonomic scope" value="Eukaryota"/>
</dbReference>
<dbReference type="PANTHER" id="PTHR42973">
    <property type="entry name" value="BINDING OXIDOREDUCTASE, PUTATIVE (AFU_ORTHOLOGUE AFUA_1G17690)-RELATED"/>
    <property type="match status" value="1"/>
</dbReference>
<dbReference type="GO" id="GO:0071949">
    <property type="term" value="F:FAD binding"/>
    <property type="evidence" value="ECO:0007669"/>
    <property type="project" value="InterPro"/>
</dbReference>
<dbReference type="SUPFAM" id="SSF56176">
    <property type="entry name" value="FAD-binding/transporter-associated domain-like"/>
    <property type="match status" value="1"/>
</dbReference>
<dbReference type="EMBL" id="JPOX01000008">
    <property type="protein sequence ID" value="KFX49809.1"/>
    <property type="molecule type" value="Genomic_DNA"/>
</dbReference>
<accession>A0A093VIH1</accession>
<dbReference type="GO" id="GO:0016491">
    <property type="term" value="F:oxidoreductase activity"/>
    <property type="evidence" value="ECO:0007669"/>
    <property type="project" value="UniProtKB-KW"/>
</dbReference>
<evidence type="ECO:0000256" key="3">
    <source>
        <dbReference type="ARBA" id="ARBA00022827"/>
    </source>
</evidence>
<keyword evidence="5" id="KW-0732">Signal</keyword>
<evidence type="ECO:0000256" key="2">
    <source>
        <dbReference type="ARBA" id="ARBA00022630"/>
    </source>
</evidence>